<dbReference type="Gene3D" id="3.40.50.1820">
    <property type="entry name" value="alpha/beta hydrolase"/>
    <property type="match status" value="1"/>
</dbReference>
<dbReference type="PATRIC" id="fig|1280949.3.peg.674"/>
<dbReference type="SUPFAM" id="SSF53474">
    <property type="entry name" value="alpha/beta-Hydrolases"/>
    <property type="match status" value="1"/>
</dbReference>
<dbReference type="InterPro" id="IPR029058">
    <property type="entry name" value="AB_hydrolase_fold"/>
</dbReference>
<evidence type="ECO:0000259" key="3">
    <source>
        <dbReference type="Pfam" id="PF00326"/>
    </source>
</evidence>
<accession>A0A069E3Y0</accession>
<dbReference type="RefSeq" id="WP_035569411.1">
    <property type="nucleotide sequence ID" value="NZ_ARYH01000001.1"/>
</dbReference>
<dbReference type="GO" id="GO:0006508">
    <property type="term" value="P:proteolysis"/>
    <property type="evidence" value="ECO:0007669"/>
    <property type="project" value="InterPro"/>
</dbReference>
<dbReference type="eggNOG" id="COG1506">
    <property type="taxonomic scope" value="Bacteria"/>
</dbReference>
<dbReference type="SUPFAM" id="SSF82171">
    <property type="entry name" value="DPP6 N-terminal domain-like"/>
    <property type="match status" value="1"/>
</dbReference>
<gene>
    <name evidence="4" type="ORF">HAD_03295</name>
</gene>
<reference evidence="4 5" key="1">
    <citation type="journal article" date="2014" name="Antonie Van Leeuwenhoek">
        <title>Hyphomonas beringensis sp. nov. and Hyphomonas chukchiensis sp. nov., isolated from surface seawater of the Bering Sea and Chukchi Sea.</title>
        <authorList>
            <person name="Li C."/>
            <person name="Lai Q."/>
            <person name="Li G."/>
            <person name="Dong C."/>
            <person name="Wang J."/>
            <person name="Liao Y."/>
            <person name="Shao Z."/>
        </authorList>
    </citation>
    <scope>NUCLEOTIDE SEQUENCE [LARGE SCALE GENOMIC DNA]</scope>
    <source>
        <strain evidence="4 5">MHS-3</strain>
    </source>
</reference>
<dbReference type="Proteomes" id="UP000027446">
    <property type="component" value="Unassembled WGS sequence"/>
</dbReference>
<feature type="chain" id="PRO_5001660659" evidence="2">
    <location>
        <begin position="25"/>
        <end position="678"/>
    </location>
</feature>
<organism evidence="4 5">
    <name type="scientific">Hyphomonas adhaerens MHS-3</name>
    <dbReference type="NCBI Taxonomy" id="1280949"/>
    <lineage>
        <taxon>Bacteria</taxon>
        <taxon>Pseudomonadati</taxon>
        <taxon>Pseudomonadota</taxon>
        <taxon>Alphaproteobacteria</taxon>
        <taxon>Hyphomonadales</taxon>
        <taxon>Hyphomonadaceae</taxon>
        <taxon>Hyphomonas</taxon>
    </lineage>
</organism>
<dbReference type="EMBL" id="ARYH01000001">
    <property type="protein sequence ID" value="KCZ84672.1"/>
    <property type="molecule type" value="Genomic_DNA"/>
</dbReference>
<sequence>MPFIRAALSLLAILSAASLFTALADAPPLEIYGRLPEVSSVAISDDASRVAMLRHDPQGDYVLVRDLSGDLQTGFRVENFKPLSVDFLGDNYVLLRASATEALYDYAGRFEYGFGFIFDVANEKVYQLLENEGSLVPGADASHVVGFLEDSSEILIPTFTYAARNSAVNSVGAGASGFGSSVFRVKLDSGRVRVFEGDRQSSRLQAGSRAKYEYAIDWVIAPDGTVIAREDYDSKLNRQTIYSKKSGSWETVYSGDPEDTRFIGGRALNLVGMTPDESAILVSGLTEDLDESMLYALSFEGDLSKTPYSKPGADVAQVLTDDNRHVFGVRYAGLQPSYTFADPALQTAFDTLQEKMPDFSLLITDWSANFSQLVLKISGGVETGSYYLFDPAAGRLSQIAKSYEIAPGWVGPMQTIEYPASDGTRISAVVTWPAGDGESNLPTIVLPHGGPAGFDSVRFDWMAQYFASRGYLVLQPNFRGSSGFGQKFEWAGHGEWGRLMQSDITAGLDALIEIGWADKDRVCIVGASYGGFAALAGGAFTPDRYKCIAAIAPVSDLPEMLDDIRIDNGLGSYSYEYEYWAASIGDIDTERDELKAASPAWNADEFTAPVLLVHGHDDTVVKLEQSRRMKSALKAAGKTVNLIELPHSDHWMATSPARTATLKAVATFVEANNPARAD</sequence>
<dbReference type="OrthoDB" id="128799at2"/>
<proteinExistence type="predicted"/>
<dbReference type="PANTHER" id="PTHR42776:SF27">
    <property type="entry name" value="DIPEPTIDYL PEPTIDASE FAMILY MEMBER 6"/>
    <property type="match status" value="1"/>
</dbReference>
<dbReference type="AlphaFoldDB" id="A0A069E3Y0"/>
<keyword evidence="1" id="KW-0378">Hydrolase</keyword>
<comment type="caution">
    <text evidence="4">The sequence shown here is derived from an EMBL/GenBank/DDBJ whole genome shotgun (WGS) entry which is preliminary data.</text>
</comment>
<feature type="domain" description="Peptidase S9 prolyl oligopeptidase catalytic" evidence="3">
    <location>
        <begin position="458"/>
        <end position="670"/>
    </location>
</feature>
<protein>
    <submittedName>
        <fullName evidence="4">Peptidase S9 prolyl oligopeptidase active site domain-containing protein</fullName>
    </submittedName>
</protein>
<dbReference type="Pfam" id="PF00326">
    <property type="entry name" value="Peptidase_S9"/>
    <property type="match status" value="1"/>
</dbReference>
<keyword evidence="2" id="KW-0732">Signal</keyword>
<keyword evidence="5" id="KW-1185">Reference proteome</keyword>
<name>A0A069E3Y0_9PROT</name>
<feature type="signal peptide" evidence="2">
    <location>
        <begin position="1"/>
        <end position="24"/>
    </location>
</feature>
<evidence type="ECO:0000256" key="1">
    <source>
        <dbReference type="ARBA" id="ARBA00022801"/>
    </source>
</evidence>
<evidence type="ECO:0000313" key="5">
    <source>
        <dbReference type="Proteomes" id="UP000027446"/>
    </source>
</evidence>
<evidence type="ECO:0000313" key="4">
    <source>
        <dbReference type="EMBL" id="KCZ84672.1"/>
    </source>
</evidence>
<evidence type="ECO:0000256" key="2">
    <source>
        <dbReference type="SAM" id="SignalP"/>
    </source>
</evidence>
<dbReference type="GO" id="GO:0004252">
    <property type="term" value="F:serine-type endopeptidase activity"/>
    <property type="evidence" value="ECO:0007669"/>
    <property type="project" value="TreeGrafter"/>
</dbReference>
<dbReference type="InterPro" id="IPR001375">
    <property type="entry name" value="Peptidase_S9_cat"/>
</dbReference>
<dbReference type="STRING" id="1280949.HAD_03295"/>
<dbReference type="PANTHER" id="PTHR42776">
    <property type="entry name" value="SERINE PEPTIDASE S9 FAMILY MEMBER"/>
    <property type="match status" value="1"/>
</dbReference>